<protein>
    <recommendedName>
        <fullName evidence="3">Sigma-70 family RNA polymerase sigma factor</fullName>
    </recommendedName>
</protein>
<reference evidence="1 2" key="1">
    <citation type="journal article" date="2013" name="Genome Biol. Evol.">
        <title>Genomes of Stigonematalean cyanobacteria (subsection V) and the evolution of oxygenic photosynthesis from prokaryotes to plastids.</title>
        <authorList>
            <person name="Dagan T."/>
            <person name="Roettger M."/>
            <person name="Stucken K."/>
            <person name="Landan G."/>
            <person name="Koch R."/>
            <person name="Major P."/>
            <person name="Gould S.B."/>
            <person name="Goremykin V.V."/>
            <person name="Rippka R."/>
            <person name="Tandeau de Marsac N."/>
            <person name="Gugger M."/>
            <person name="Lockhart P.J."/>
            <person name="Allen J.F."/>
            <person name="Brune I."/>
            <person name="Maus I."/>
            <person name="Puhler A."/>
            <person name="Martin W.F."/>
        </authorList>
    </citation>
    <scope>NUCLEOTIDE SEQUENCE [LARGE SCALE GENOMIC DNA]</scope>
    <source>
        <strain evidence="1 2">PCC 7110</strain>
    </source>
</reference>
<evidence type="ECO:0000313" key="1">
    <source>
        <dbReference type="EMBL" id="KYC37405.1"/>
    </source>
</evidence>
<name>A0A139WY89_9CYAN</name>
<comment type="caution">
    <text evidence="1">The sequence shown here is derived from an EMBL/GenBank/DDBJ whole genome shotgun (WGS) entry which is preliminary data.</text>
</comment>
<dbReference type="RefSeq" id="WP_017742448.1">
    <property type="nucleotide sequence ID" value="NZ_KQ976354.1"/>
</dbReference>
<evidence type="ECO:0008006" key="3">
    <source>
        <dbReference type="Google" id="ProtNLM"/>
    </source>
</evidence>
<proteinExistence type="predicted"/>
<dbReference type="EMBL" id="ANNX02000047">
    <property type="protein sequence ID" value="KYC37405.1"/>
    <property type="molecule type" value="Genomic_DNA"/>
</dbReference>
<dbReference type="Proteomes" id="UP000076925">
    <property type="component" value="Unassembled WGS sequence"/>
</dbReference>
<keyword evidence="2" id="KW-1185">Reference proteome</keyword>
<organism evidence="1 2">
    <name type="scientific">Scytonema hofmannii PCC 7110</name>
    <dbReference type="NCBI Taxonomy" id="128403"/>
    <lineage>
        <taxon>Bacteria</taxon>
        <taxon>Bacillati</taxon>
        <taxon>Cyanobacteriota</taxon>
        <taxon>Cyanophyceae</taxon>
        <taxon>Nostocales</taxon>
        <taxon>Scytonemataceae</taxon>
        <taxon>Scytonema</taxon>
    </lineage>
</organism>
<evidence type="ECO:0000313" key="2">
    <source>
        <dbReference type="Proteomes" id="UP000076925"/>
    </source>
</evidence>
<dbReference type="AlphaFoldDB" id="A0A139WY89"/>
<sequence>MKTDGNALLTSCTSSDTFISIDTRLEQLATQSQQHVPQSQERQLTLSRLVDEIMRSRKVARPPVAQPLFGVYKEIYEQVRQELLYNINEELDNYDPTLCSIRGWLAYLRDRAFKKILDDNRLKSLAIEAQRHPPNNKLRQYGLGELVEAIRLSGRLAHPHQKTFSSPQFYELLYDEAVNKTLAYVCRKIDNYDPERGNKKFMNWVNFRLDRVIIELSREFNDPNVRQLPSISELETIVKQEELPSLFDIIREKIEEDAENLFKQAYIRSRPDATFQAIALARFSGKTWEEVSAEFKISVSTLSVFFLRCCEKFRSQFW</sequence>
<dbReference type="STRING" id="128403.WA1_48280"/>
<gene>
    <name evidence="1" type="ORF">WA1_48280</name>
</gene>
<accession>A0A139WY89</accession>